<protein>
    <submittedName>
        <fullName evidence="4">Glutaredoxin</fullName>
    </submittedName>
</protein>
<proteinExistence type="predicted"/>
<dbReference type="PATRIC" id="fig|1134406.4.peg.2942"/>
<sequence length="79" mass="8574">MIQIKVLGSGCANCKKLEAIARQAVEDLRLEAEIIKVTDHDEIFKYPILATPGLVVNDKVVSAGRIPSVAEVSEWLKAA</sequence>
<keyword evidence="5" id="KW-1185">Reference proteome</keyword>
<keyword evidence="2" id="KW-0676">Redox-active center</keyword>
<dbReference type="InterPro" id="IPR005243">
    <property type="entry name" value="THIRX-like_proc"/>
</dbReference>
<dbReference type="SUPFAM" id="SSF52833">
    <property type="entry name" value="Thioredoxin-like"/>
    <property type="match status" value="1"/>
</dbReference>
<dbReference type="Gene3D" id="3.40.30.10">
    <property type="entry name" value="Glutaredoxin"/>
    <property type="match status" value="1"/>
</dbReference>
<evidence type="ECO:0000256" key="1">
    <source>
        <dbReference type="PIRSR" id="PIRSR037031-50"/>
    </source>
</evidence>
<dbReference type="PANTHER" id="PTHR36450:SF1">
    <property type="entry name" value="THIOREDOXIN"/>
    <property type="match status" value="1"/>
</dbReference>
<dbReference type="Pfam" id="PF13192">
    <property type="entry name" value="Thioredoxin_3"/>
    <property type="match status" value="1"/>
</dbReference>
<dbReference type="OrthoDB" id="9800630at2"/>
<gene>
    <name evidence="4" type="ORF">ADN00_18195</name>
</gene>
<dbReference type="NCBIfam" id="TIGR00412">
    <property type="entry name" value="redox_disulf_2"/>
    <property type="match status" value="1"/>
</dbReference>
<organism evidence="4 5">
    <name type="scientific">Ornatilinea apprima</name>
    <dbReference type="NCBI Taxonomy" id="1134406"/>
    <lineage>
        <taxon>Bacteria</taxon>
        <taxon>Bacillati</taxon>
        <taxon>Chloroflexota</taxon>
        <taxon>Anaerolineae</taxon>
        <taxon>Anaerolineales</taxon>
        <taxon>Anaerolineaceae</taxon>
        <taxon>Ornatilinea</taxon>
    </lineage>
</organism>
<evidence type="ECO:0000256" key="2">
    <source>
        <dbReference type="PIRSR" id="PIRSR037031-51"/>
    </source>
</evidence>
<dbReference type="STRING" id="1134406.ADN00_18195"/>
<accession>A0A0P6XG23</accession>
<feature type="domain" description="Thioredoxin-like fold" evidence="3">
    <location>
        <begin position="3"/>
        <end position="77"/>
    </location>
</feature>
<dbReference type="RefSeq" id="WP_075064472.1">
    <property type="nucleotide sequence ID" value="NZ_LGCL01000045.1"/>
</dbReference>
<feature type="active site" description="Nucleophile" evidence="1">
    <location>
        <position position="11"/>
    </location>
</feature>
<feature type="active site" description="Nucleophile" evidence="1">
    <location>
        <position position="14"/>
    </location>
</feature>
<dbReference type="InterPro" id="IPR012336">
    <property type="entry name" value="Thioredoxin-like_fold"/>
</dbReference>
<dbReference type="PIRSF" id="PIRSF037031">
    <property type="entry name" value="Redox_disulphide_2"/>
    <property type="match status" value="1"/>
</dbReference>
<evidence type="ECO:0000259" key="3">
    <source>
        <dbReference type="Pfam" id="PF13192"/>
    </source>
</evidence>
<feature type="disulfide bond" description="Redox-active" evidence="2">
    <location>
        <begin position="11"/>
        <end position="14"/>
    </location>
</feature>
<dbReference type="EMBL" id="LGCL01000045">
    <property type="protein sequence ID" value="KPL69999.1"/>
    <property type="molecule type" value="Genomic_DNA"/>
</dbReference>
<dbReference type="AlphaFoldDB" id="A0A0P6XG23"/>
<dbReference type="Proteomes" id="UP000050417">
    <property type="component" value="Unassembled WGS sequence"/>
</dbReference>
<comment type="caution">
    <text evidence="4">The sequence shown here is derived from an EMBL/GenBank/DDBJ whole genome shotgun (WGS) entry which is preliminary data.</text>
</comment>
<dbReference type="PANTHER" id="PTHR36450">
    <property type="entry name" value="THIOREDOXIN"/>
    <property type="match status" value="1"/>
</dbReference>
<evidence type="ECO:0000313" key="5">
    <source>
        <dbReference type="Proteomes" id="UP000050417"/>
    </source>
</evidence>
<dbReference type="InterPro" id="IPR036249">
    <property type="entry name" value="Thioredoxin-like_sf"/>
</dbReference>
<keyword evidence="2" id="KW-1015">Disulfide bond</keyword>
<reference evidence="4 5" key="1">
    <citation type="submission" date="2015-07" db="EMBL/GenBank/DDBJ databases">
        <title>Genome sequence of Ornatilinea apprima DSM 23815.</title>
        <authorList>
            <person name="Hemp J."/>
            <person name="Ward L.M."/>
            <person name="Pace L.A."/>
            <person name="Fischer W.W."/>
        </authorList>
    </citation>
    <scope>NUCLEOTIDE SEQUENCE [LARGE SCALE GENOMIC DNA]</scope>
    <source>
        <strain evidence="4 5">P3M-1</strain>
    </source>
</reference>
<name>A0A0P6XG23_9CHLR</name>
<evidence type="ECO:0000313" key="4">
    <source>
        <dbReference type="EMBL" id="KPL69999.1"/>
    </source>
</evidence>